<dbReference type="Gene3D" id="3.80.10.10">
    <property type="entry name" value="Ribonuclease Inhibitor"/>
    <property type="match status" value="1"/>
</dbReference>
<dbReference type="Proteomes" id="UP000007799">
    <property type="component" value="Unassembled WGS sequence"/>
</dbReference>
<dbReference type="STRING" id="946362.F2UQ74"/>
<proteinExistence type="predicted"/>
<dbReference type="KEGG" id="sre:PTSG_10725"/>
<dbReference type="AlphaFoldDB" id="F2UQ74"/>
<dbReference type="InterPro" id="IPR032675">
    <property type="entry name" value="LRR_dom_sf"/>
</dbReference>
<reference evidence="1" key="1">
    <citation type="submission" date="2009-08" db="EMBL/GenBank/DDBJ databases">
        <title>Annotation of Salpingoeca rosetta.</title>
        <authorList>
            <consortium name="The Broad Institute Genome Sequencing Platform"/>
            <person name="Russ C."/>
            <person name="Cuomo C."/>
            <person name="Burger G."/>
            <person name="Gray M.W."/>
            <person name="Holland P.W.H."/>
            <person name="King N."/>
            <person name="Lang F.B.F."/>
            <person name="Roger A.J."/>
            <person name="Ruiz-Trillo I."/>
            <person name="Young S.K."/>
            <person name="Zeng Q."/>
            <person name="Gargeya S."/>
            <person name="Alvarado L."/>
            <person name="Berlin A."/>
            <person name="Chapman S.B."/>
            <person name="Chen Z."/>
            <person name="Freedman E."/>
            <person name="Gellesch M."/>
            <person name="Goldberg J."/>
            <person name="Griggs A."/>
            <person name="Gujja S."/>
            <person name="Heilman E."/>
            <person name="Heiman D."/>
            <person name="Howarth C."/>
            <person name="Mehta T."/>
            <person name="Neiman D."/>
            <person name="Pearson M."/>
            <person name="Roberts A."/>
            <person name="Saif S."/>
            <person name="Shea T."/>
            <person name="Shenoy N."/>
            <person name="Sisk P."/>
            <person name="Stolte C."/>
            <person name="Sykes S."/>
            <person name="White J."/>
            <person name="Yandava C."/>
            <person name="Haas B."/>
            <person name="Nusbaum C."/>
            <person name="Birren B."/>
        </authorList>
    </citation>
    <scope>NUCLEOTIDE SEQUENCE [LARGE SCALE GENOMIC DNA]</scope>
    <source>
        <strain evidence="1">ATCC 50818</strain>
    </source>
</reference>
<name>F2UQ74_SALR5</name>
<evidence type="ECO:0000313" key="1">
    <source>
        <dbReference type="EMBL" id="EGD79742.1"/>
    </source>
</evidence>
<protein>
    <submittedName>
        <fullName evidence="1">Uncharacterized protein</fullName>
    </submittedName>
</protein>
<evidence type="ECO:0000313" key="2">
    <source>
        <dbReference type="Proteomes" id="UP000007799"/>
    </source>
</evidence>
<keyword evidence="2" id="KW-1185">Reference proteome</keyword>
<dbReference type="InParanoid" id="F2UQ74"/>
<dbReference type="eggNOG" id="ENOG502QVK9">
    <property type="taxonomic scope" value="Eukaryota"/>
</dbReference>
<sequence>MPDVLHLPKATKIELVESDVKQITCPAHLDRLYIRKRGSSAALPIPAFEHARMVHVSLPDSFLSREQLTDLGSRVDTLVLRACVRNMSDLHVIPDHELQCCRRSDFPIRLVAHVPRLTLPSTSSGAPIHNLYLLSNRQRLSLEGCTVEGEITGCRSLFLPACRGAATVTATHYLSVLRGVVASEQMGDDVFSTLQVARVRDVSACHLDSCSIQDFACMQNVQRLVLRNCTFDSLDNLPPVASLHMLNCTTSDKAWAWPWLILVNRTPEEMRRVLLAGKKHKRR</sequence>
<gene>
    <name evidence="1" type="ORF">PTSG_10725</name>
</gene>
<dbReference type="RefSeq" id="XP_004988691.1">
    <property type="nucleotide sequence ID" value="XM_004988634.1"/>
</dbReference>
<organism evidence="2">
    <name type="scientific">Salpingoeca rosetta (strain ATCC 50818 / BSB-021)</name>
    <dbReference type="NCBI Taxonomy" id="946362"/>
    <lineage>
        <taxon>Eukaryota</taxon>
        <taxon>Choanoflagellata</taxon>
        <taxon>Craspedida</taxon>
        <taxon>Salpingoecidae</taxon>
        <taxon>Salpingoeca</taxon>
    </lineage>
</organism>
<dbReference type="EMBL" id="GL832988">
    <property type="protein sequence ID" value="EGD79742.1"/>
    <property type="molecule type" value="Genomic_DNA"/>
</dbReference>
<accession>F2UQ74</accession>
<dbReference type="GeneID" id="16069226"/>